<reference evidence="1" key="1">
    <citation type="journal article" date="2015" name="Nature">
        <title>Complex archaea that bridge the gap between prokaryotes and eukaryotes.</title>
        <authorList>
            <person name="Spang A."/>
            <person name="Saw J.H."/>
            <person name="Jorgensen S.L."/>
            <person name="Zaremba-Niedzwiedzka K."/>
            <person name="Martijn J."/>
            <person name="Lind A.E."/>
            <person name="van Eijk R."/>
            <person name="Schleper C."/>
            <person name="Guy L."/>
            <person name="Ettema T.J."/>
        </authorList>
    </citation>
    <scope>NUCLEOTIDE SEQUENCE</scope>
</reference>
<proteinExistence type="predicted"/>
<evidence type="ECO:0008006" key="2">
    <source>
        <dbReference type="Google" id="ProtNLM"/>
    </source>
</evidence>
<dbReference type="AlphaFoldDB" id="A0A0F9I6D4"/>
<protein>
    <recommendedName>
        <fullName evidence="2">Portal protein</fullName>
    </recommendedName>
</protein>
<gene>
    <name evidence="1" type="ORF">LCGC14_1617830</name>
</gene>
<sequence>MVATEGAKEITAMVLEKESDEFSLRFQRMDEDEAVWDMTPEVISPQEAAIQKLTKSHASDIKIISNDLRTFCDDVQSTLASAEMQIMVRMAEAEGEDKRDDIGKLERLFYFLLFKADERLRRLLLPPLRDQLIWFALVRGWAAGRFMTYSGKDGSVIPDYMAYDPRWLTYDVGREGLMWTAHKTFKTGAALLSMYDYKSGVEKDNAVIDYWKRVGDGKFANSIVTEGVYLKNPVTYEIPSFPVLIMPVATRPPIVDTSWKKERGYGDSLFAANRNVNAVRNKFATIVASHANLMANQGLINYKSKNGASIDSTTNVPGGVVELVMGENKLEASPMQEISPTVVSMMGFLDGQMAQGMLIRHPRETPTSSGTRYALEQEASNMVFNPQLRNMNNFFSDICHLVEEQLIVGGIGDKKITSVNVQWQEKQKYFETKVKPVDLKKPHTIRVEFTAKTPWTQMDTAQVAQMLKQLGLPDGWIWENILKVQDPKGLADLAAIELFEHSPKGAMKRAIEALIETRGDIQAAQSLVEDLDKLEAQE</sequence>
<comment type="caution">
    <text evidence="1">The sequence shown here is derived from an EMBL/GenBank/DDBJ whole genome shotgun (WGS) entry which is preliminary data.</text>
</comment>
<evidence type="ECO:0000313" key="1">
    <source>
        <dbReference type="EMBL" id="KKM23176.1"/>
    </source>
</evidence>
<feature type="non-terminal residue" evidence="1">
    <location>
        <position position="538"/>
    </location>
</feature>
<accession>A0A0F9I6D4</accession>
<dbReference type="EMBL" id="LAZR01013183">
    <property type="protein sequence ID" value="KKM23176.1"/>
    <property type="molecule type" value="Genomic_DNA"/>
</dbReference>
<name>A0A0F9I6D4_9ZZZZ</name>
<organism evidence="1">
    <name type="scientific">marine sediment metagenome</name>
    <dbReference type="NCBI Taxonomy" id="412755"/>
    <lineage>
        <taxon>unclassified sequences</taxon>
        <taxon>metagenomes</taxon>
        <taxon>ecological metagenomes</taxon>
    </lineage>
</organism>